<organism evidence="1 2">
    <name type="scientific">Mycobacterium phage Nepal</name>
    <dbReference type="NCBI Taxonomy" id="2927981"/>
    <lineage>
        <taxon>Viruses</taxon>
        <taxon>Duplodnaviria</taxon>
        <taxon>Heunggongvirae</taxon>
        <taxon>Uroviricota</taxon>
        <taxon>Caudoviricetes</taxon>
        <taxon>Fromanvirus</taxon>
        <taxon>Fromanvirus nepal</taxon>
    </lineage>
</organism>
<protein>
    <submittedName>
        <fullName evidence="1">Uncharacterized protein</fullName>
    </submittedName>
</protein>
<dbReference type="Proteomes" id="UP000006066">
    <property type="component" value="Segment"/>
</dbReference>
<accession>I3WUC8</accession>
<evidence type="ECO:0000313" key="2">
    <source>
        <dbReference type="Proteomes" id="UP000006066"/>
    </source>
</evidence>
<name>I3WUC8_9CAUD</name>
<sequence length="81" mass="9220">MPLPLSRGVEALGRSLVHFERFQVLELLRKGKCHHIAHGNRGGELSNSSRKSTRAISFRRRSVITKHWLGPRPRSIWQPAG</sequence>
<proteinExistence type="predicted"/>
<dbReference type="EMBL" id="JQ698665">
    <property type="protein sequence ID" value="AFL46599.1"/>
    <property type="molecule type" value="Genomic_DNA"/>
</dbReference>
<keyword evidence="2" id="KW-1185">Reference proteome</keyword>
<evidence type="ECO:0000313" key="1">
    <source>
        <dbReference type="EMBL" id="AFL46599.1"/>
    </source>
</evidence>
<reference evidence="2" key="1">
    <citation type="submission" date="2012-02" db="EMBL/GenBank/DDBJ databases">
        <authorList>
            <person name="Bajgain P."/>
            <person name="Fisher J.N.B."/>
            <person name="Lunt B.L."/>
            <person name="Sheflo M.A."/>
            <person name="Brighton A.K."/>
            <person name="Adawi E.C."/>
            <person name="Christiansen M.R."/>
            <person name="Ferguson N.C."/>
            <person name="Gardner A.V."/>
            <person name="Irons D.L."/>
            <person name="Jensen J."/>
            <person name="Kennedy A."/>
            <person name="Lloyd J.S."/>
            <person name="Marlow S."/>
            <person name="Mason S.J."/>
            <person name="McCord T.M."/>
            <person name="Merrill B.D."/>
            <person name="Nelson E.P."/>
            <person name="Norton C.S."/>
            <person name="Pettersson S.M."/>
            <person name="Poe D.E."/>
            <person name="Russell R.C."/>
            <person name="Smith T.C."/>
            <person name="Sullivan S."/>
            <person name="Williams K.R."/>
            <person name="Burnett S.H."/>
            <person name="Breakwell D.P."/>
            <person name="Grose J.H."/>
        </authorList>
    </citation>
    <scope>NUCLEOTIDE SEQUENCE [LARGE SCALE GENOMIC DNA]</scope>
</reference>
<gene>
    <name evidence="1" type="ORF">NEPAL_57</name>
</gene>